<comment type="similarity">
    <text evidence="2">Belongs to the YjiK family.</text>
</comment>
<comment type="subcellular location">
    <subcellularLocation>
        <location evidence="1">Cell membrane</location>
    </subcellularLocation>
</comment>
<reference evidence="5 6" key="1">
    <citation type="submission" date="2020-09" db="EMBL/GenBank/DDBJ databases">
        <title>Novel species of Mucilaginibacter isolated from a glacier on the Tibetan Plateau.</title>
        <authorList>
            <person name="Liu Q."/>
            <person name="Xin Y.-H."/>
        </authorList>
    </citation>
    <scope>NUCLEOTIDE SEQUENCE [LARGE SCALE GENOMIC DNA]</scope>
    <source>
        <strain evidence="5 6">CGMCC 1.13878</strain>
    </source>
</reference>
<protein>
    <submittedName>
        <fullName evidence="5">SdiA-regulated domain-containing protein</fullName>
    </submittedName>
</protein>
<dbReference type="EMBL" id="JACWMW010000001">
    <property type="protein sequence ID" value="MBD1384414.1"/>
    <property type="molecule type" value="Genomic_DNA"/>
</dbReference>
<evidence type="ECO:0000256" key="1">
    <source>
        <dbReference type="ARBA" id="ARBA00004236"/>
    </source>
</evidence>
<dbReference type="Proteomes" id="UP000618754">
    <property type="component" value="Unassembled WGS sequence"/>
</dbReference>
<gene>
    <name evidence="5" type="ORF">IDJ75_03920</name>
</gene>
<keyword evidence="3" id="KW-1003">Cell membrane</keyword>
<evidence type="ECO:0000313" key="5">
    <source>
        <dbReference type="EMBL" id="MBD1384414.1"/>
    </source>
</evidence>
<evidence type="ECO:0000256" key="2">
    <source>
        <dbReference type="ARBA" id="ARBA00009852"/>
    </source>
</evidence>
<accession>A0ABR7X1E5</accession>
<keyword evidence="6" id="KW-1185">Reference proteome</keyword>
<evidence type="ECO:0000313" key="6">
    <source>
        <dbReference type="Proteomes" id="UP000618754"/>
    </source>
</evidence>
<dbReference type="InterPro" id="IPR009722">
    <property type="entry name" value="YjiK/CarP"/>
</dbReference>
<keyword evidence="4" id="KW-0472">Membrane</keyword>
<sequence length="241" mass="26615">MPTELLEISGIAFNNGDASTIYAEQDEEGKIFYFRPGDSKVSHAKFGKAGDYEDVAILNNQAVMLRSDGSLFSFPLTEVKAGQINNVKEFKKILPTGEYEGLHADGGKLYALCKQCAGKDHNKECNGYIFNLAADGTITQSGTFTIDVQKISALIGKGKLRFHPSALAKNPLTKQWYILSSVNKLIVVLDEQWKVLQAYPISGKTFLQPEGMAFDKQGNLYISNEGDKVTNGNILLFKYNR</sequence>
<evidence type="ECO:0000256" key="3">
    <source>
        <dbReference type="ARBA" id="ARBA00022475"/>
    </source>
</evidence>
<dbReference type="Gene3D" id="2.120.10.30">
    <property type="entry name" value="TolB, C-terminal domain"/>
    <property type="match status" value="1"/>
</dbReference>
<dbReference type="Pfam" id="PF06977">
    <property type="entry name" value="SdiA-regulated"/>
    <property type="match status" value="1"/>
</dbReference>
<name>A0ABR7X1E5_9SPHI</name>
<proteinExistence type="inferred from homology"/>
<organism evidence="5 6">
    <name type="scientific">Mucilaginibacter rigui</name>
    <dbReference type="NCBI Taxonomy" id="534635"/>
    <lineage>
        <taxon>Bacteria</taxon>
        <taxon>Pseudomonadati</taxon>
        <taxon>Bacteroidota</taxon>
        <taxon>Sphingobacteriia</taxon>
        <taxon>Sphingobacteriales</taxon>
        <taxon>Sphingobacteriaceae</taxon>
        <taxon>Mucilaginibacter</taxon>
    </lineage>
</organism>
<comment type="caution">
    <text evidence="5">The sequence shown here is derived from an EMBL/GenBank/DDBJ whole genome shotgun (WGS) entry which is preliminary data.</text>
</comment>
<evidence type="ECO:0000256" key="4">
    <source>
        <dbReference type="ARBA" id="ARBA00023136"/>
    </source>
</evidence>
<dbReference type="SUPFAM" id="SSF50956">
    <property type="entry name" value="Thermostable phytase (3-phytase)"/>
    <property type="match status" value="1"/>
</dbReference>
<dbReference type="InterPro" id="IPR011042">
    <property type="entry name" value="6-blade_b-propeller_TolB-like"/>
</dbReference>